<accession>A0A829YL13</accession>
<evidence type="ECO:0000259" key="8">
    <source>
        <dbReference type="Pfam" id="PF00557"/>
    </source>
</evidence>
<dbReference type="GO" id="GO:0046872">
    <property type="term" value="F:metal ion binding"/>
    <property type="evidence" value="ECO:0007669"/>
    <property type="project" value="UniProtKB-UniRule"/>
</dbReference>
<name>A0A829YL13_9GAMM</name>
<evidence type="ECO:0000256" key="6">
    <source>
        <dbReference type="HAMAP-Rule" id="MF_01974"/>
    </source>
</evidence>
<proteinExistence type="inferred from homology"/>
<feature type="binding site" evidence="6">
    <location>
        <position position="94"/>
    </location>
    <ligand>
        <name>a divalent metal cation</name>
        <dbReference type="ChEBI" id="CHEBI:60240"/>
        <label>1</label>
    </ligand>
</feature>
<dbReference type="SUPFAM" id="SSF55920">
    <property type="entry name" value="Creatinase/aminopeptidase"/>
    <property type="match status" value="1"/>
</dbReference>
<organism evidence="9 10">
    <name type="scientific">Steroidobacter agaridevorans</name>
    <dbReference type="NCBI Taxonomy" id="2695856"/>
    <lineage>
        <taxon>Bacteria</taxon>
        <taxon>Pseudomonadati</taxon>
        <taxon>Pseudomonadota</taxon>
        <taxon>Gammaproteobacteria</taxon>
        <taxon>Steroidobacterales</taxon>
        <taxon>Steroidobacteraceae</taxon>
        <taxon>Steroidobacter</taxon>
    </lineage>
</organism>
<feature type="binding site" evidence="6">
    <location>
        <position position="232"/>
    </location>
    <ligand>
        <name>a divalent metal cation</name>
        <dbReference type="ChEBI" id="CHEBI:60240"/>
        <label>2</label>
        <note>catalytic</note>
    </ligand>
</feature>
<evidence type="ECO:0000256" key="5">
    <source>
        <dbReference type="ARBA" id="ARBA00022801"/>
    </source>
</evidence>
<dbReference type="GO" id="GO:0004239">
    <property type="term" value="F:initiator methionyl aminopeptidase activity"/>
    <property type="evidence" value="ECO:0007669"/>
    <property type="project" value="UniProtKB-UniRule"/>
</dbReference>
<feature type="binding site" evidence="6">
    <location>
        <position position="105"/>
    </location>
    <ligand>
        <name>a divalent metal cation</name>
        <dbReference type="ChEBI" id="CHEBI:60240"/>
        <label>1</label>
    </ligand>
</feature>
<comment type="similarity">
    <text evidence="6">Belongs to the peptidase M24A family. Methionine aminopeptidase type 1 subfamily.</text>
</comment>
<dbReference type="PANTHER" id="PTHR43330">
    <property type="entry name" value="METHIONINE AMINOPEPTIDASE"/>
    <property type="match status" value="1"/>
</dbReference>
<gene>
    <name evidence="9" type="primary">mapB</name>
    <name evidence="6" type="synonym">map</name>
    <name evidence="9" type="ORF">GCM10011487_58890</name>
</gene>
<dbReference type="GO" id="GO:0006508">
    <property type="term" value="P:proteolysis"/>
    <property type="evidence" value="ECO:0007669"/>
    <property type="project" value="UniProtKB-KW"/>
</dbReference>
<comment type="cofactor">
    <cofactor evidence="6">
        <name>Co(2+)</name>
        <dbReference type="ChEBI" id="CHEBI:48828"/>
    </cofactor>
    <cofactor evidence="6">
        <name>Zn(2+)</name>
        <dbReference type="ChEBI" id="CHEBI:29105"/>
    </cofactor>
    <cofactor evidence="6">
        <name>Mn(2+)</name>
        <dbReference type="ChEBI" id="CHEBI:29035"/>
    </cofactor>
    <cofactor evidence="6">
        <name>Fe(2+)</name>
        <dbReference type="ChEBI" id="CHEBI:29033"/>
    </cofactor>
    <text evidence="6">Binds 2 divalent metal cations per subunit. Has a high-affinity and a low affinity metal-binding site. The true nature of the physiological cofactor is under debate. The enzyme is active with cobalt, zinc, manganese or divalent iron ions. Most likely, methionine aminopeptidases function as mononuclear Fe(2+)-metalloproteases under physiological conditions, and the catalytically relevant metal-binding site has been assigned to the histidine-containing high-affinity site.</text>
</comment>
<evidence type="ECO:0000256" key="2">
    <source>
        <dbReference type="ARBA" id="ARBA00022438"/>
    </source>
</evidence>
<dbReference type="EMBL" id="BLJN01000007">
    <property type="protein sequence ID" value="GFE83889.1"/>
    <property type="molecule type" value="Genomic_DNA"/>
</dbReference>
<keyword evidence="5 6" id="KW-0378">Hydrolase</keyword>
<dbReference type="InterPro" id="IPR036005">
    <property type="entry name" value="Creatinase/aminopeptidase-like"/>
</dbReference>
<dbReference type="NCBIfam" id="TIGR00500">
    <property type="entry name" value="met_pdase_I"/>
    <property type="match status" value="1"/>
</dbReference>
<comment type="function">
    <text evidence="1 6">Removes the N-terminal methionine from nascent proteins. The N-terminal methionine is often cleaved when the second residue in the primary sequence is small and uncharged (Met-Ala-, Cys, Gly, Pro, Ser, Thr, or Val). Requires deformylation of the N(alpha)-formylated initiator methionine before it can be hydrolyzed.</text>
</comment>
<comment type="catalytic activity">
    <reaction evidence="6 7">
        <text>Release of N-terminal amino acids, preferentially methionine, from peptides and arylamides.</text>
        <dbReference type="EC" id="3.4.11.18"/>
    </reaction>
</comment>
<comment type="caution">
    <text evidence="9">The sequence shown here is derived from an EMBL/GenBank/DDBJ whole genome shotgun (WGS) entry which is preliminary data.</text>
</comment>
<dbReference type="RefSeq" id="WP_161815505.1">
    <property type="nucleotide sequence ID" value="NZ_BLJN01000007.1"/>
</dbReference>
<keyword evidence="4 6" id="KW-0479">Metal-binding</keyword>
<keyword evidence="10" id="KW-1185">Reference proteome</keyword>
<dbReference type="InterPro" id="IPR002467">
    <property type="entry name" value="Pept_M24A_MAP1"/>
</dbReference>
<protein>
    <recommendedName>
        <fullName evidence="6 7">Methionine aminopeptidase</fullName>
        <shortName evidence="6">MAP</shortName>
        <shortName evidence="6">MetAP</shortName>
        <ecNumber evidence="6 7">3.4.11.18</ecNumber>
    </recommendedName>
    <alternativeName>
        <fullName evidence="6">Peptidase M</fullName>
    </alternativeName>
</protein>
<comment type="subunit">
    <text evidence="6">Monomer.</text>
</comment>
<feature type="binding site" evidence="6">
    <location>
        <position position="175"/>
    </location>
    <ligand>
        <name>substrate</name>
    </ligand>
</feature>
<dbReference type="EC" id="3.4.11.18" evidence="6 7"/>
<sequence length="246" mass="26591">MSIDGRHDIEGLQRIGAIVAEARDAMGARVAPGVTTAELDAIGREILDRQGARSAPQLAYGFPGTTCISVNDDIAHGIPSSQRVLREGDVVNIDVSAELDGYWADTGASFPVGAVSVQSAQLLKATRQALQDAMEQATAGAPMHNIGRAVERRAKRCGFRVVRNLCGHGVGRYIHEDPQVPNTFEPRNRMLLQEGWVITIEPFLTTRATTAVTAPDGWTLRTPDGSRGAQFEHTMIITRDRPIVVT</sequence>
<feature type="binding site" evidence="6">
    <location>
        <position position="232"/>
    </location>
    <ligand>
        <name>a divalent metal cation</name>
        <dbReference type="ChEBI" id="CHEBI:60240"/>
        <label>1</label>
    </ligand>
</feature>
<dbReference type="GO" id="GO:0070006">
    <property type="term" value="F:metalloaminopeptidase activity"/>
    <property type="evidence" value="ECO:0007669"/>
    <property type="project" value="UniProtKB-UniRule"/>
</dbReference>
<feature type="domain" description="Peptidase M24" evidence="8">
    <location>
        <begin position="11"/>
        <end position="238"/>
    </location>
</feature>
<dbReference type="AlphaFoldDB" id="A0A829YL13"/>
<evidence type="ECO:0000256" key="7">
    <source>
        <dbReference type="RuleBase" id="RU003653"/>
    </source>
</evidence>
<feature type="binding site" evidence="6">
    <location>
        <position position="105"/>
    </location>
    <ligand>
        <name>a divalent metal cation</name>
        <dbReference type="ChEBI" id="CHEBI:60240"/>
        <label>2</label>
        <note>catalytic</note>
    </ligand>
</feature>
<dbReference type="CDD" id="cd01086">
    <property type="entry name" value="MetAP1"/>
    <property type="match status" value="1"/>
</dbReference>
<dbReference type="InterPro" id="IPR000994">
    <property type="entry name" value="Pept_M24"/>
</dbReference>
<reference evidence="10" key="1">
    <citation type="submission" date="2020-01" db="EMBL/GenBank/DDBJ databases">
        <title>'Steroidobacter agaridevorans' sp. nov., agar-degrading bacteria isolated from rhizosphere soils.</title>
        <authorList>
            <person name="Ikenaga M."/>
            <person name="Kataoka M."/>
            <person name="Murouchi A."/>
            <person name="Katsuragi S."/>
            <person name="Sakai M."/>
        </authorList>
    </citation>
    <scope>NUCLEOTIDE SEQUENCE [LARGE SCALE GENOMIC DNA]</scope>
    <source>
        <strain evidence="10">YU21-B</strain>
    </source>
</reference>
<dbReference type="HAMAP" id="MF_01974">
    <property type="entry name" value="MetAP_1"/>
    <property type="match status" value="1"/>
</dbReference>
<keyword evidence="3 6" id="KW-0645">Protease</keyword>
<feature type="binding site" evidence="6">
    <location>
        <position position="168"/>
    </location>
    <ligand>
        <name>a divalent metal cation</name>
        <dbReference type="ChEBI" id="CHEBI:60240"/>
        <label>2</label>
        <note>catalytic</note>
    </ligand>
</feature>
<feature type="binding site" evidence="6">
    <location>
        <position position="201"/>
    </location>
    <ligand>
        <name>a divalent metal cation</name>
        <dbReference type="ChEBI" id="CHEBI:60240"/>
        <label>2</label>
        <note>catalytic</note>
    </ligand>
</feature>
<evidence type="ECO:0000256" key="4">
    <source>
        <dbReference type="ARBA" id="ARBA00022723"/>
    </source>
</evidence>
<evidence type="ECO:0000256" key="1">
    <source>
        <dbReference type="ARBA" id="ARBA00002521"/>
    </source>
</evidence>
<dbReference type="InterPro" id="IPR001714">
    <property type="entry name" value="Pept_M24_MAP"/>
</dbReference>
<dbReference type="PRINTS" id="PR00599">
    <property type="entry name" value="MAPEPTIDASE"/>
</dbReference>
<dbReference type="Gene3D" id="3.90.230.10">
    <property type="entry name" value="Creatinase/methionine aminopeptidase superfamily"/>
    <property type="match status" value="1"/>
</dbReference>
<evidence type="ECO:0000313" key="10">
    <source>
        <dbReference type="Proteomes" id="UP000445000"/>
    </source>
</evidence>
<feature type="binding site" evidence="6">
    <location>
        <position position="76"/>
    </location>
    <ligand>
        <name>substrate</name>
    </ligand>
</feature>
<dbReference type="Pfam" id="PF00557">
    <property type="entry name" value="Peptidase_M24"/>
    <property type="match status" value="1"/>
</dbReference>
<dbReference type="PANTHER" id="PTHR43330:SF13">
    <property type="entry name" value="METHIONINE AMINOPEPTIDASE 2"/>
    <property type="match status" value="1"/>
</dbReference>
<dbReference type="Proteomes" id="UP000445000">
    <property type="component" value="Unassembled WGS sequence"/>
</dbReference>
<evidence type="ECO:0000313" key="9">
    <source>
        <dbReference type="EMBL" id="GFE83889.1"/>
    </source>
</evidence>
<evidence type="ECO:0000256" key="3">
    <source>
        <dbReference type="ARBA" id="ARBA00022670"/>
    </source>
</evidence>
<keyword evidence="2 6" id="KW-0031">Aminopeptidase</keyword>